<dbReference type="PIRSF" id="PIRSF037434">
    <property type="entry name" value="STHK_ChrS"/>
    <property type="match status" value="1"/>
</dbReference>
<dbReference type="Gene3D" id="3.30.565.10">
    <property type="entry name" value="Histidine kinase-like ATPase, C-terminal domain"/>
    <property type="match status" value="1"/>
</dbReference>
<evidence type="ECO:0000256" key="7">
    <source>
        <dbReference type="ARBA" id="ARBA00022490"/>
    </source>
</evidence>
<dbReference type="InterPro" id="IPR017205">
    <property type="entry name" value="Sig_transdc_His_kinase_ChrS"/>
</dbReference>
<evidence type="ECO:0000313" key="19">
    <source>
        <dbReference type="EMBL" id="KAB1644892.1"/>
    </source>
</evidence>
<keyword evidence="13" id="KW-0411">Iron-sulfur</keyword>
<dbReference type="GO" id="GO:0016020">
    <property type="term" value="C:membrane"/>
    <property type="evidence" value="ECO:0007669"/>
    <property type="project" value="InterPro"/>
</dbReference>
<dbReference type="SMART" id="SM00387">
    <property type="entry name" value="HATPase_c"/>
    <property type="match status" value="1"/>
</dbReference>
<feature type="transmembrane region" description="Helical" evidence="17">
    <location>
        <begin position="21"/>
        <end position="40"/>
    </location>
</feature>
<comment type="catalytic activity">
    <reaction evidence="1">
        <text>ATP + protein L-histidine = ADP + protein N-phospho-L-histidine.</text>
        <dbReference type="EC" id="2.7.13.3"/>
    </reaction>
</comment>
<keyword evidence="9" id="KW-0479">Metal-binding</keyword>
<evidence type="ECO:0000256" key="2">
    <source>
        <dbReference type="ARBA" id="ARBA00001966"/>
    </source>
</evidence>
<organism evidence="19 20">
    <name type="scientific">Gulosibacter chungangensis</name>
    <dbReference type="NCBI Taxonomy" id="979746"/>
    <lineage>
        <taxon>Bacteria</taxon>
        <taxon>Bacillati</taxon>
        <taxon>Actinomycetota</taxon>
        <taxon>Actinomycetes</taxon>
        <taxon>Micrococcales</taxon>
        <taxon>Microbacteriaceae</taxon>
        <taxon>Gulosibacter</taxon>
    </lineage>
</organism>
<dbReference type="GO" id="GO:0000155">
    <property type="term" value="F:phosphorelay sensor kinase activity"/>
    <property type="evidence" value="ECO:0007669"/>
    <property type="project" value="InterPro"/>
</dbReference>
<keyword evidence="17" id="KW-0812">Transmembrane</keyword>
<dbReference type="InterPro" id="IPR004358">
    <property type="entry name" value="Sig_transdc_His_kin-like_C"/>
</dbReference>
<evidence type="ECO:0000256" key="17">
    <source>
        <dbReference type="SAM" id="Phobius"/>
    </source>
</evidence>
<keyword evidence="17" id="KW-1133">Transmembrane helix</keyword>
<evidence type="ECO:0000256" key="9">
    <source>
        <dbReference type="ARBA" id="ARBA00022723"/>
    </source>
</evidence>
<feature type="transmembrane region" description="Helical" evidence="17">
    <location>
        <begin position="52"/>
        <end position="74"/>
    </location>
</feature>
<evidence type="ECO:0000256" key="3">
    <source>
        <dbReference type="ARBA" id="ARBA00004496"/>
    </source>
</evidence>
<keyword evidence="10 19" id="KW-0418">Kinase</keyword>
<dbReference type="GO" id="GO:0046983">
    <property type="term" value="F:protein dimerization activity"/>
    <property type="evidence" value="ECO:0007669"/>
    <property type="project" value="InterPro"/>
</dbReference>
<evidence type="ECO:0000256" key="16">
    <source>
        <dbReference type="SAM" id="Coils"/>
    </source>
</evidence>
<dbReference type="Gene3D" id="1.20.5.1930">
    <property type="match status" value="1"/>
</dbReference>
<feature type="transmembrane region" description="Helical" evidence="17">
    <location>
        <begin position="86"/>
        <end position="105"/>
    </location>
</feature>
<dbReference type="EC" id="2.7.13.3" evidence="4"/>
<evidence type="ECO:0000256" key="6">
    <source>
        <dbReference type="ARBA" id="ARBA00022485"/>
    </source>
</evidence>
<dbReference type="PROSITE" id="PS50109">
    <property type="entry name" value="HIS_KIN"/>
    <property type="match status" value="1"/>
</dbReference>
<gene>
    <name evidence="19" type="ORF">F8O05_01070</name>
</gene>
<keyword evidence="12" id="KW-0902">Two-component regulatory system</keyword>
<dbReference type="InterPro" id="IPR036890">
    <property type="entry name" value="HATPase_C_sf"/>
</dbReference>
<evidence type="ECO:0000256" key="11">
    <source>
        <dbReference type="ARBA" id="ARBA00023004"/>
    </source>
</evidence>
<dbReference type="AlphaFoldDB" id="A0A7J5BG72"/>
<evidence type="ECO:0000256" key="12">
    <source>
        <dbReference type="ARBA" id="ARBA00023012"/>
    </source>
</evidence>
<dbReference type="PRINTS" id="PR00344">
    <property type="entry name" value="BCTRLSENSOR"/>
</dbReference>
<dbReference type="PANTHER" id="PTHR24421">
    <property type="entry name" value="NITRATE/NITRITE SENSOR PROTEIN NARX-RELATED"/>
    <property type="match status" value="1"/>
</dbReference>
<name>A0A7J5BG72_9MICO</name>
<evidence type="ECO:0000256" key="5">
    <source>
        <dbReference type="ARBA" id="ARBA00017322"/>
    </source>
</evidence>
<comment type="cofactor">
    <cofactor evidence="2">
        <name>[4Fe-4S] cluster</name>
        <dbReference type="ChEBI" id="CHEBI:49883"/>
    </cofactor>
</comment>
<dbReference type="OrthoDB" id="144293at2"/>
<evidence type="ECO:0000256" key="8">
    <source>
        <dbReference type="ARBA" id="ARBA00022679"/>
    </source>
</evidence>
<dbReference type="RefSeq" id="WP_158050905.1">
    <property type="nucleotide sequence ID" value="NZ_WBKB01000001.1"/>
</dbReference>
<keyword evidence="7" id="KW-0963">Cytoplasm</keyword>
<evidence type="ECO:0000256" key="1">
    <source>
        <dbReference type="ARBA" id="ARBA00000085"/>
    </source>
</evidence>
<dbReference type="SUPFAM" id="SSF55874">
    <property type="entry name" value="ATPase domain of HSP90 chaperone/DNA topoisomerase II/histidine kinase"/>
    <property type="match status" value="1"/>
</dbReference>
<dbReference type="GO" id="GO:0005737">
    <property type="term" value="C:cytoplasm"/>
    <property type="evidence" value="ECO:0007669"/>
    <property type="project" value="UniProtKB-SubCell"/>
</dbReference>
<comment type="caution">
    <text evidence="19">The sequence shown here is derived from an EMBL/GenBank/DDBJ whole genome shotgun (WGS) entry which is preliminary data.</text>
</comment>
<dbReference type="Pfam" id="PF07730">
    <property type="entry name" value="HisKA_3"/>
    <property type="match status" value="1"/>
</dbReference>
<dbReference type="PANTHER" id="PTHR24421:SF62">
    <property type="entry name" value="SENSORY TRANSDUCTION HISTIDINE KINASE"/>
    <property type="match status" value="1"/>
</dbReference>
<evidence type="ECO:0000256" key="4">
    <source>
        <dbReference type="ARBA" id="ARBA00012438"/>
    </source>
</evidence>
<dbReference type="InterPro" id="IPR011712">
    <property type="entry name" value="Sig_transdc_His_kin_sub3_dim/P"/>
</dbReference>
<keyword evidence="11" id="KW-0408">Iron</keyword>
<accession>A0A7J5BG72</accession>
<reference evidence="19 20" key="1">
    <citation type="submission" date="2019-09" db="EMBL/GenBank/DDBJ databases">
        <title>Phylogeny of genus Pseudoclavibacter and closely related genus.</title>
        <authorList>
            <person name="Li Y."/>
        </authorList>
    </citation>
    <scope>NUCLEOTIDE SEQUENCE [LARGE SCALE GENOMIC DNA]</scope>
    <source>
        <strain evidence="19 20">KCTC 13959</strain>
    </source>
</reference>
<comment type="function">
    <text evidence="14">Member of the two-component regulatory system NreB/NreC involved in the control of dissimilatory nitrate/nitrite reduction in response to oxygen. NreB functions as a direct oxygen sensor histidine kinase which is autophosphorylated, in the absence of oxygen, probably at the conserved histidine residue, and transfers its phosphate group probably to a conserved aspartate residue of NreC. NreB/NreC activates the expression of the nitrate (narGHJI) and nitrite (nir) reductase operons, as well as the putative nitrate transporter gene narT.</text>
</comment>
<dbReference type="Proteomes" id="UP000433493">
    <property type="component" value="Unassembled WGS sequence"/>
</dbReference>
<keyword evidence="17" id="KW-0472">Membrane</keyword>
<dbReference type="InterPro" id="IPR003594">
    <property type="entry name" value="HATPase_dom"/>
</dbReference>
<dbReference type="GO" id="GO:0051539">
    <property type="term" value="F:4 iron, 4 sulfur cluster binding"/>
    <property type="evidence" value="ECO:0007669"/>
    <property type="project" value="UniProtKB-KW"/>
</dbReference>
<keyword evidence="16" id="KW-0175">Coiled coil</keyword>
<proteinExistence type="predicted"/>
<dbReference type="CDD" id="cd16917">
    <property type="entry name" value="HATPase_UhpB-NarQ-NarX-like"/>
    <property type="match status" value="1"/>
</dbReference>
<feature type="coiled-coil region" evidence="16">
    <location>
        <begin position="175"/>
        <end position="202"/>
    </location>
</feature>
<evidence type="ECO:0000313" key="20">
    <source>
        <dbReference type="Proteomes" id="UP000433493"/>
    </source>
</evidence>
<dbReference type="EMBL" id="WBKB01000001">
    <property type="protein sequence ID" value="KAB1644892.1"/>
    <property type="molecule type" value="Genomic_DNA"/>
</dbReference>
<evidence type="ECO:0000259" key="18">
    <source>
        <dbReference type="PROSITE" id="PS50109"/>
    </source>
</evidence>
<evidence type="ECO:0000256" key="15">
    <source>
        <dbReference type="ARBA" id="ARBA00030800"/>
    </source>
</evidence>
<keyword evidence="20" id="KW-1185">Reference proteome</keyword>
<keyword evidence="8" id="KW-0808">Transferase</keyword>
<keyword evidence="6" id="KW-0004">4Fe-4S</keyword>
<feature type="domain" description="Histidine kinase" evidence="18">
    <location>
        <begin position="211"/>
        <end position="407"/>
    </location>
</feature>
<evidence type="ECO:0000256" key="13">
    <source>
        <dbReference type="ARBA" id="ARBA00023014"/>
    </source>
</evidence>
<dbReference type="Pfam" id="PF02518">
    <property type="entry name" value="HATPase_c"/>
    <property type="match status" value="1"/>
</dbReference>
<protein>
    <recommendedName>
        <fullName evidence="5">Oxygen sensor histidine kinase NreB</fullName>
        <ecNumber evidence="4">2.7.13.3</ecNumber>
    </recommendedName>
    <alternativeName>
        <fullName evidence="15">Nitrogen regulation protein B</fullName>
    </alternativeName>
</protein>
<evidence type="ECO:0000256" key="10">
    <source>
        <dbReference type="ARBA" id="ARBA00022777"/>
    </source>
</evidence>
<sequence length="412" mass="44509">MPQAAPQFARSSASARSRVHIALELGLVVLFVGLIALPLLRSVQHPSPNSLAIQLICVLMLALFLGLGYLVVVYGRARRSADRMRWLRALWVLGLTCLWLMLLWLTADAAWVVFALFFLYLYSFPPLLGALAVLASALVTGATLHFGDGGGFASFAGPMVGAAFAIVIGLGYRTLRRETDAKDELIGQLAEALEERDAAEREAGVLWERERLGREIHDTVAQGLSSIQMLLHAAEQADPDRPGIEHIRLARETAATNLAETRRFIEQLLPARLEEQGLGQTLRRMAQGEWAGSGLEVRVRVDEGPDLPMPVQSALLRISQGAIANVLQHAQATLATITLLRNDESLSFTITDNGRGFDPSATKFTPGRGSFGLQSIRERVEQLGGTLTISSEAGAGTTLTVTLDAALTEGSL</sequence>
<evidence type="ECO:0000256" key="14">
    <source>
        <dbReference type="ARBA" id="ARBA00024827"/>
    </source>
</evidence>
<dbReference type="InterPro" id="IPR050482">
    <property type="entry name" value="Sensor_HK_TwoCompSys"/>
</dbReference>
<feature type="transmembrane region" description="Helical" evidence="17">
    <location>
        <begin position="151"/>
        <end position="172"/>
    </location>
</feature>
<feature type="transmembrane region" description="Helical" evidence="17">
    <location>
        <begin position="111"/>
        <end position="139"/>
    </location>
</feature>
<dbReference type="InterPro" id="IPR005467">
    <property type="entry name" value="His_kinase_dom"/>
</dbReference>
<comment type="subcellular location">
    <subcellularLocation>
        <location evidence="3">Cytoplasm</location>
    </subcellularLocation>
</comment>
<dbReference type="GO" id="GO:0046872">
    <property type="term" value="F:metal ion binding"/>
    <property type="evidence" value="ECO:0007669"/>
    <property type="project" value="UniProtKB-KW"/>
</dbReference>